<proteinExistence type="predicted"/>
<dbReference type="Gene3D" id="3.10.180.10">
    <property type="entry name" value="2,3-Dihydroxybiphenyl 1,2-Dioxygenase, domain 1"/>
    <property type="match status" value="1"/>
</dbReference>
<dbReference type="STRING" id="264697.ABE28_019995"/>
<gene>
    <name evidence="2" type="ORF">ABE28_019995</name>
</gene>
<protein>
    <recommendedName>
        <fullName evidence="1">Glyoxalase/fosfomycin resistance/dioxygenase domain-containing protein</fullName>
    </recommendedName>
</protein>
<dbReference type="SUPFAM" id="SSF54593">
    <property type="entry name" value="Glyoxalase/Bleomycin resistance protein/Dihydroxybiphenyl dioxygenase"/>
    <property type="match status" value="1"/>
</dbReference>
<reference evidence="2 3" key="1">
    <citation type="submission" date="2016-08" db="EMBL/GenBank/DDBJ databases">
        <title>Complete genome sequence of Bacillus muralis G25-68, a strain with toxicity to nematodes.</title>
        <authorList>
            <person name="Zheng Z."/>
        </authorList>
    </citation>
    <scope>NUCLEOTIDE SEQUENCE [LARGE SCALE GENOMIC DNA]</scope>
    <source>
        <strain evidence="2 3">G25-68</strain>
    </source>
</reference>
<dbReference type="RefSeq" id="WP_064462770.1">
    <property type="nucleotide sequence ID" value="NZ_CP017080.1"/>
</dbReference>
<evidence type="ECO:0000313" key="2">
    <source>
        <dbReference type="EMBL" id="AOH56656.1"/>
    </source>
</evidence>
<dbReference type="AlphaFoldDB" id="A0A1B3XTV6"/>
<dbReference type="KEGG" id="bmur:ABE28_019995"/>
<sequence>MKYKALVPELSVANISESKKFYLDVLGFHLEYERVENKFAFLSLGEAQIVDDILMYKLV</sequence>
<keyword evidence="3" id="KW-1185">Reference proteome</keyword>
<evidence type="ECO:0000259" key="1">
    <source>
        <dbReference type="Pfam" id="PF00903"/>
    </source>
</evidence>
<dbReference type="InterPro" id="IPR029068">
    <property type="entry name" value="Glyas_Bleomycin-R_OHBP_Dase"/>
</dbReference>
<name>A0A1B3XTV6_9BACI</name>
<accession>A0A1B3XTV6</accession>
<dbReference type="Pfam" id="PF00903">
    <property type="entry name" value="Glyoxalase"/>
    <property type="match status" value="1"/>
</dbReference>
<dbReference type="InterPro" id="IPR004360">
    <property type="entry name" value="Glyas_Fos-R_dOase_dom"/>
</dbReference>
<dbReference type="Proteomes" id="UP000077926">
    <property type="component" value="Chromosome"/>
</dbReference>
<organism evidence="2 3">
    <name type="scientific">Peribacillus muralis</name>
    <dbReference type="NCBI Taxonomy" id="264697"/>
    <lineage>
        <taxon>Bacteria</taxon>
        <taxon>Bacillati</taxon>
        <taxon>Bacillota</taxon>
        <taxon>Bacilli</taxon>
        <taxon>Bacillales</taxon>
        <taxon>Bacillaceae</taxon>
        <taxon>Peribacillus</taxon>
    </lineage>
</organism>
<feature type="domain" description="Glyoxalase/fosfomycin resistance/dioxygenase" evidence="1">
    <location>
        <begin position="10"/>
        <end position="47"/>
    </location>
</feature>
<dbReference type="OrthoDB" id="9795618at2"/>
<dbReference type="EMBL" id="CP017080">
    <property type="protein sequence ID" value="AOH56656.1"/>
    <property type="molecule type" value="Genomic_DNA"/>
</dbReference>
<evidence type="ECO:0000313" key="3">
    <source>
        <dbReference type="Proteomes" id="UP000077926"/>
    </source>
</evidence>